<evidence type="ECO:0000313" key="1">
    <source>
        <dbReference type="EMBL" id="KAF0747045.1"/>
    </source>
</evidence>
<reference evidence="1 2" key="1">
    <citation type="submission" date="2019-08" db="EMBL/GenBank/DDBJ databases">
        <title>Whole genome of Aphis craccivora.</title>
        <authorList>
            <person name="Voronova N.V."/>
            <person name="Shulinski R.S."/>
            <person name="Bandarenka Y.V."/>
            <person name="Zhorov D.G."/>
            <person name="Warner D."/>
        </authorList>
    </citation>
    <scope>NUCLEOTIDE SEQUENCE [LARGE SCALE GENOMIC DNA]</scope>
    <source>
        <strain evidence="1">180601</strain>
        <tissue evidence="1">Whole Body</tissue>
    </source>
</reference>
<organism evidence="1 2">
    <name type="scientific">Aphis craccivora</name>
    <name type="common">Cowpea aphid</name>
    <dbReference type="NCBI Taxonomy" id="307492"/>
    <lineage>
        <taxon>Eukaryota</taxon>
        <taxon>Metazoa</taxon>
        <taxon>Ecdysozoa</taxon>
        <taxon>Arthropoda</taxon>
        <taxon>Hexapoda</taxon>
        <taxon>Insecta</taxon>
        <taxon>Pterygota</taxon>
        <taxon>Neoptera</taxon>
        <taxon>Paraneoptera</taxon>
        <taxon>Hemiptera</taxon>
        <taxon>Sternorrhyncha</taxon>
        <taxon>Aphidomorpha</taxon>
        <taxon>Aphidoidea</taxon>
        <taxon>Aphididae</taxon>
        <taxon>Aphidini</taxon>
        <taxon>Aphis</taxon>
        <taxon>Aphis</taxon>
    </lineage>
</organism>
<gene>
    <name evidence="1" type="ORF">FWK35_00024518</name>
</gene>
<dbReference type="PANTHER" id="PTHR33053">
    <property type="entry name" value="PROTEIN, PUTATIVE-RELATED"/>
    <property type="match status" value="1"/>
</dbReference>
<proteinExistence type="predicted"/>
<accession>A0A6G0Y159</accession>
<evidence type="ECO:0000313" key="2">
    <source>
        <dbReference type="Proteomes" id="UP000478052"/>
    </source>
</evidence>
<protein>
    <submittedName>
        <fullName evidence="1">Uncharacterized protein</fullName>
    </submittedName>
</protein>
<sequence>MHLACLVKQLSSCLNKIHNCITNDFVRKPRGIEEYLIHKATELRQLLLYTGSVVFKDIFSDECYQHCMTLNIAMKILLKTDHSKYVGYAAKLLDYFVKTFEKMYESYFVSHNVHSLLYLVDDYAKYGPLNNCSCFPFEHYMKKPDCFILTSEGEIVQIIDILSNSSVIVGKSFDNKNIYVVNNLSENSKEWHVLDIRKKKIMIFNMDVCFTGDNTVAAVPKF</sequence>
<dbReference type="Proteomes" id="UP000478052">
    <property type="component" value="Unassembled WGS sequence"/>
</dbReference>
<name>A0A6G0Y159_APHCR</name>
<dbReference type="EMBL" id="VUJU01006982">
    <property type="protein sequence ID" value="KAF0747045.1"/>
    <property type="molecule type" value="Genomic_DNA"/>
</dbReference>
<dbReference type="OrthoDB" id="10062362at2759"/>
<dbReference type="AlphaFoldDB" id="A0A6G0Y159"/>
<keyword evidence="2" id="KW-1185">Reference proteome</keyword>
<comment type="caution">
    <text evidence="1">The sequence shown here is derived from an EMBL/GenBank/DDBJ whole genome shotgun (WGS) entry which is preliminary data.</text>
</comment>